<name>A0ACD5BFJ4_9PSEU</name>
<keyword evidence="2" id="KW-1185">Reference proteome</keyword>
<proteinExistence type="predicted"/>
<dbReference type="EMBL" id="CP150484">
    <property type="protein sequence ID" value="WYW18100.1"/>
    <property type="molecule type" value="Genomic_DNA"/>
</dbReference>
<evidence type="ECO:0000313" key="2">
    <source>
        <dbReference type="Proteomes" id="UP001456344"/>
    </source>
</evidence>
<protein>
    <submittedName>
        <fullName evidence="1">CBS domain-containing protein</fullName>
    </submittedName>
</protein>
<gene>
    <name evidence="1" type="ORF">LCL61_21390</name>
</gene>
<sequence length="137" mass="14550">MRVRDVMTTPVIAVTPAATIGEAIAVLTGKGFTSLPVVGDTGELLGVLVEEDLLRARYLSDGDPDSGVMLSGRTKVSALMRRPAAGAHPDGDLADLTAKMLERRLRSVPVLEHGRVIGVITWQDLLRAGPSAQRNEP</sequence>
<reference evidence="1" key="1">
    <citation type="submission" date="2023-10" db="EMBL/GenBank/DDBJ databases">
        <title>Whole genome sequencing of actinobacterial strain Amycolatopsis sp. (BCA-696) identifies the underlying plant growth-promoting genes.</title>
        <authorList>
            <person name="Gandham P."/>
            <person name="Vadla N."/>
            <person name="Saji A."/>
            <person name="Srinivas V."/>
            <person name="Ruperao P."/>
            <person name="Selvanayagam S."/>
            <person name="Saxena R.K."/>
            <person name="Rathore A."/>
            <person name="Gopalakrishnan S."/>
            <person name="Thakur V."/>
        </authorList>
    </citation>
    <scope>NUCLEOTIDE SEQUENCE</scope>
    <source>
        <strain evidence="1">BCA-696</strain>
    </source>
</reference>
<dbReference type="Proteomes" id="UP001456344">
    <property type="component" value="Chromosome"/>
</dbReference>
<evidence type="ECO:0000313" key="1">
    <source>
        <dbReference type="EMBL" id="WYW18100.1"/>
    </source>
</evidence>
<accession>A0ACD5BFJ4</accession>
<organism evidence="1 2">
    <name type="scientific">Amycolatopsis coloradensis</name>
    <dbReference type="NCBI Taxonomy" id="76021"/>
    <lineage>
        <taxon>Bacteria</taxon>
        <taxon>Bacillati</taxon>
        <taxon>Actinomycetota</taxon>
        <taxon>Actinomycetes</taxon>
        <taxon>Pseudonocardiales</taxon>
        <taxon>Pseudonocardiaceae</taxon>
        <taxon>Amycolatopsis</taxon>
    </lineage>
</organism>